<accession>A0A1H7T913</accession>
<evidence type="ECO:0000256" key="2">
    <source>
        <dbReference type="ARBA" id="ARBA00022692"/>
    </source>
</evidence>
<dbReference type="RefSeq" id="WP_091625028.1">
    <property type="nucleotide sequence ID" value="NZ_FNZN01000005.1"/>
</dbReference>
<dbReference type="PROSITE" id="PS50943">
    <property type="entry name" value="HTH_CROC1"/>
    <property type="match status" value="1"/>
</dbReference>
<evidence type="ECO:0000313" key="8">
    <source>
        <dbReference type="Proteomes" id="UP000198990"/>
    </source>
</evidence>
<dbReference type="Pfam" id="PF09685">
    <property type="entry name" value="MamF_MmsF"/>
    <property type="match status" value="1"/>
</dbReference>
<reference evidence="8" key="1">
    <citation type="submission" date="2016-10" db="EMBL/GenBank/DDBJ databases">
        <authorList>
            <person name="Varghese N."/>
            <person name="Submissions S."/>
        </authorList>
    </citation>
    <scope>NUCLEOTIDE SEQUENCE [LARGE SCALE GENOMIC DNA]</scope>
    <source>
        <strain evidence="8">DSM 16471</strain>
    </source>
</reference>
<dbReference type="InterPro" id="IPR010982">
    <property type="entry name" value="Lambda_DNA-bd_dom_sf"/>
</dbReference>
<sequence>MSILLELRDKLNLTQEELAEKANISVRTIQRIESGTKPKGFTLEALSNALGVSKDVLLKDEIEPIKSNKNLIKYINLSSIPLLIIPLGSIILPLIIMYWKKQINTITKQIISIQILWTLASILLVIASSFLKNWFSLSNQVTTFTILTLLVVNLYIILRNTMEIEKRDRLHIKLNFSFL</sequence>
<feature type="transmembrane region" description="Helical" evidence="5">
    <location>
        <begin position="111"/>
        <end position="131"/>
    </location>
</feature>
<feature type="transmembrane region" description="Helical" evidence="5">
    <location>
        <begin position="137"/>
        <end position="158"/>
    </location>
</feature>
<protein>
    <submittedName>
        <fullName evidence="7">Helix-turn-helix</fullName>
    </submittedName>
</protein>
<keyword evidence="8" id="KW-1185">Reference proteome</keyword>
<evidence type="ECO:0000259" key="6">
    <source>
        <dbReference type="PROSITE" id="PS50943"/>
    </source>
</evidence>
<keyword evidence="4 5" id="KW-0472">Membrane</keyword>
<dbReference type="SUPFAM" id="SSF47413">
    <property type="entry name" value="lambda repressor-like DNA-binding domains"/>
    <property type="match status" value="1"/>
</dbReference>
<evidence type="ECO:0000313" key="7">
    <source>
        <dbReference type="EMBL" id="SEL80317.1"/>
    </source>
</evidence>
<evidence type="ECO:0000256" key="5">
    <source>
        <dbReference type="SAM" id="Phobius"/>
    </source>
</evidence>
<dbReference type="SMART" id="SM00530">
    <property type="entry name" value="HTH_XRE"/>
    <property type="match status" value="1"/>
</dbReference>
<evidence type="ECO:0000256" key="3">
    <source>
        <dbReference type="ARBA" id="ARBA00022989"/>
    </source>
</evidence>
<dbReference type="GO" id="GO:0003677">
    <property type="term" value="F:DNA binding"/>
    <property type="evidence" value="ECO:0007669"/>
    <property type="project" value="InterPro"/>
</dbReference>
<dbReference type="STRING" id="228957.SAMN04488008_105238"/>
<dbReference type="Proteomes" id="UP000198990">
    <property type="component" value="Unassembled WGS sequence"/>
</dbReference>
<gene>
    <name evidence="7" type="ORF">SAMN04488008_105238</name>
</gene>
<keyword evidence="3 5" id="KW-1133">Transmembrane helix</keyword>
<dbReference type="CDD" id="cd00093">
    <property type="entry name" value="HTH_XRE"/>
    <property type="match status" value="1"/>
</dbReference>
<dbReference type="Pfam" id="PF01381">
    <property type="entry name" value="HTH_3"/>
    <property type="match status" value="1"/>
</dbReference>
<organism evidence="7 8">
    <name type="scientific">Maribacter orientalis</name>
    <dbReference type="NCBI Taxonomy" id="228957"/>
    <lineage>
        <taxon>Bacteria</taxon>
        <taxon>Pseudomonadati</taxon>
        <taxon>Bacteroidota</taxon>
        <taxon>Flavobacteriia</taxon>
        <taxon>Flavobacteriales</taxon>
        <taxon>Flavobacteriaceae</taxon>
        <taxon>Maribacter</taxon>
    </lineage>
</organism>
<proteinExistence type="predicted"/>
<evidence type="ECO:0000256" key="1">
    <source>
        <dbReference type="ARBA" id="ARBA00004141"/>
    </source>
</evidence>
<feature type="transmembrane region" description="Helical" evidence="5">
    <location>
        <begin position="80"/>
        <end position="99"/>
    </location>
</feature>
<dbReference type="Gene3D" id="1.10.260.40">
    <property type="entry name" value="lambda repressor-like DNA-binding domains"/>
    <property type="match status" value="1"/>
</dbReference>
<dbReference type="AlphaFoldDB" id="A0A1H7T913"/>
<name>A0A1H7T913_9FLAO</name>
<dbReference type="OrthoDB" id="1357763at2"/>
<dbReference type="InterPro" id="IPR019109">
    <property type="entry name" value="MamF_MmsF"/>
</dbReference>
<keyword evidence="2 5" id="KW-0812">Transmembrane</keyword>
<feature type="domain" description="HTH cro/C1-type" evidence="6">
    <location>
        <begin position="4"/>
        <end position="57"/>
    </location>
</feature>
<evidence type="ECO:0000256" key="4">
    <source>
        <dbReference type="ARBA" id="ARBA00023136"/>
    </source>
</evidence>
<comment type="subcellular location">
    <subcellularLocation>
        <location evidence="1">Membrane</location>
        <topology evidence="1">Multi-pass membrane protein</topology>
    </subcellularLocation>
</comment>
<dbReference type="InterPro" id="IPR001387">
    <property type="entry name" value="Cro/C1-type_HTH"/>
</dbReference>
<dbReference type="EMBL" id="FNZN01000005">
    <property type="protein sequence ID" value="SEL80317.1"/>
    <property type="molecule type" value="Genomic_DNA"/>
</dbReference>